<feature type="compositionally biased region" description="Low complexity" evidence="7">
    <location>
        <begin position="1"/>
        <end position="14"/>
    </location>
</feature>
<keyword evidence="5" id="KW-0472">Membrane</keyword>
<comment type="subcellular location">
    <subcellularLocation>
        <location evidence="1">Cell membrane</location>
        <topology evidence="1">Lipid-anchor</topology>
    </subcellularLocation>
</comment>
<evidence type="ECO:0000256" key="5">
    <source>
        <dbReference type="ARBA" id="ARBA00023136"/>
    </source>
</evidence>
<evidence type="ECO:0000256" key="3">
    <source>
        <dbReference type="ARBA" id="ARBA00022475"/>
    </source>
</evidence>
<dbReference type="CDD" id="cd06354">
    <property type="entry name" value="PBP1_PrnA-like"/>
    <property type="match status" value="1"/>
</dbReference>
<feature type="region of interest" description="Disordered" evidence="7">
    <location>
        <begin position="1"/>
        <end position="61"/>
    </location>
</feature>
<dbReference type="Gene3D" id="3.40.50.2300">
    <property type="match status" value="2"/>
</dbReference>
<evidence type="ECO:0000256" key="4">
    <source>
        <dbReference type="ARBA" id="ARBA00022729"/>
    </source>
</evidence>
<keyword evidence="4" id="KW-0732">Signal</keyword>
<protein>
    <submittedName>
        <fullName evidence="9">BMP family ABC transporter substrate-binding protein</fullName>
    </submittedName>
</protein>
<evidence type="ECO:0000256" key="2">
    <source>
        <dbReference type="ARBA" id="ARBA00008610"/>
    </source>
</evidence>
<dbReference type="InterPro" id="IPR003760">
    <property type="entry name" value="PnrA-like"/>
</dbReference>
<keyword evidence="10" id="KW-1185">Reference proteome</keyword>
<dbReference type="EMBL" id="BMNA01000004">
    <property type="protein sequence ID" value="GGM02338.1"/>
    <property type="molecule type" value="Genomic_DNA"/>
</dbReference>
<reference evidence="9" key="2">
    <citation type="submission" date="2020-09" db="EMBL/GenBank/DDBJ databases">
        <authorList>
            <person name="Sun Q."/>
            <person name="Zhou Y."/>
        </authorList>
    </citation>
    <scope>NUCLEOTIDE SEQUENCE</scope>
    <source>
        <strain evidence="9">CGMCC 4.7308</strain>
    </source>
</reference>
<feature type="compositionally biased region" description="Gly residues" evidence="7">
    <location>
        <begin position="15"/>
        <end position="24"/>
    </location>
</feature>
<dbReference type="AlphaFoldDB" id="A0A917WFE7"/>
<sequence>MSGMSGMSGSSMPGGSSGGSGASSGSGQTSAEQFPKLTGDPGTVKLGMAYDGPKGDQSFTDSAARGVANATGQGVQLVAELAATVGEPDQKKVDRLSQLVDQGANTVIAVGFDYATAMGTVAEANPDVHFAIVDDASLTDPSRQGGPLKNVAGLTFAAEQSSFLVGVAAALKSTKGHVGFIGGVNVPLIQSFQAGFDAGAKAANSGIKIDDKYITQPPDFSGFNAPDKGQTIAQGMYNGGADIIYSAAGGSGTGVFKAAKAANAKAIGVDSDQYNLPTLADVKDVILTSAVKNVDVAVYAMIQSVAAGKPLTGTQVYDLKNGGVGYATSGGFVSDIQSKLDDYKAKIISGEIKVPSTLG</sequence>
<keyword evidence="6" id="KW-0449">Lipoprotein</keyword>
<evidence type="ECO:0000259" key="8">
    <source>
        <dbReference type="Pfam" id="PF02608"/>
    </source>
</evidence>
<accession>A0A917WFE7</accession>
<proteinExistence type="inferred from homology"/>
<evidence type="ECO:0000256" key="1">
    <source>
        <dbReference type="ARBA" id="ARBA00004193"/>
    </source>
</evidence>
<comment type="similarity">
    <text evidence="2">Belongs to the BMP lipoprotein family.</text>
</comment>
<gene>
    <name evidence="9" type="primary">bmpA</name>
    <name evidence="9" type="ORF">GCM10011594_23020</name>
</gene>
<name>A0A917WFE7_9ACTN</name>
<dbReference type="PANTHER" id="PTHR34296">
    <property type="entry name" value="TRANSCRIPTIONAL ACTIVATOR PROTEIN MED"/>
    <property type="match status" value="1"/>
</dbReference>
<comment type="caution">
    <text evidence="9">The sequence shown here is derived from an EMBL/GenBank/DDBJ whole genome shotgun (WGS) entry which is preliminary data.</text>
</comment>
<evidence type="ECO:0000313" key="9">
    <source>
        <dbReference type="EMBL" id="GGM02338.1"/>
    </source>
</evidence>
<dbReference type="InterPro" id="IPR050957">
    <property type="entry name" value="BMP_lipoprotein"/>
</dbReference>
<evidence type="ECO:0000256" key="7">
    <source>
        <dbReference type="SAM" id="MobiDB-lite"/>
    </source>
</evidence>
<dbReference type="SUPFAM" id="SSF53822">
    <property type="entry name" value="Periplasmic binding protein-like I"/>
    <property type="match status" value="1"/>
</dbReference>
<organism evidence="9 10">
    <name type="scientific">Nakamurella endophytica</name>
    <dbReference type="NCBI Taxonomy" id="1748367"/>
    <lineage>
        <taxon>Bacteria</taxon>
        <taxon>Bacillati</taxon>
        <taxon>Actinomycetota</taxon>
        <taxon>Actinomycetes</taxon>
        <taxon>Nakamurellales</taxon>
        <taxon>Nakamurellaceae</taxon>
        <taxon>Nakamurella</taxon>
    </lineage>
</organism>
<dbReference type="GO" id="GO:0005886">
    <property type="term" value="C:plasma membrane"/>
    <property type="evidence" value="ECO:0007669"/>
    <property type="project" value="UniProtKB-SubCell"/>
</dbReference>
<dbReference type="PANTHER" id="PTHR34296:SF2">
    <property type="entry name" value="ABC TRANSPORTER GUANOSINE-BINDING PROTEIN NUPN"/>
    <property type="match status" value="1"/>
</dbReference>
<evidence type="ECO:0000313" key="10">
    <source>
        <dbReference type="Proteomes" id="UP000655208"/>
    </source>
</evidence>
<evidence type="ECO:0000256" key="6">
    <source>
        <dbReference type="ARBA" id="ARBA00023288"/>
    </source>
</evidence>
<keyword evidence="3" id="KW-1003">Cell membrane</keyword>
<feature type="domain" description="ABC transporter substrate-binding protein PnrA-like" evidence="8">
    <location>
        <begin position="44"/>
        <end position="356"/>
    </location>
</feature>
<reference evidence="9" key="1">
    <citation type="journal article" date="2014" name="Int. J. Syst. Evol. Microbiol.">
        <title>Complete genome sequence of Corynebacterium casei LMG S-19264T (=DSM 44701T), isolated from a smear-ripened cheese.</title>
        <authorList>
            <consortium name="US DOE Joint Genome Institute (JGI-PGF)"/>
            <person name="Walter F."/>
            <person name="Albersmeier A."/>
            <person name="Kalinowski J."/>
            <person name="Ruckert C."/>
        </authorList>
    </citation>
    <scope>NUCLEOTIDE SEQUENCE</scope>
    <source>
        <strain evidence="9">CGMCC 4.7308</strain>
    </source>
</reference>
<dbReference type="InterPro" id="IPR028082">
    <property type="entry name" value="Peripla_BP_I"/>
</dbReference>
<dbReference type="Pfam" id="PF02608">
    <property type="entry name" value="Bmp"/>
    <property type="match status" value="1"/>
</dbReference>
<dbReference type="Proteomes" id="UP000655208">
    <property type="component" value="Unassembled WGS sequence"/>
</dbReference>